<feature type="region of interest" description="Disordered" evidence="2">
    <location>
        <begin position="228"/>
        <end position="253"/>
    </location>
</feature>
<name>A0A7D5P5D6_9EURY</name>
<evidence type="ECO:0000256" key="2">
    <source>
        <dbReference type="SAM" id="MobiDB-lite"/>
    </source>
</evidence>
<feature type="transmembrane region" description="Helical" evidence="3">
    <location>
        <begin position="51"/>
        <end position="71"/>
    </location>
</feature>
<feature type="transmembrane region" description="Helical" evidence="3">
    <location>
        <begin position="107"/>
        <end position="132"/>
    </location>
</feature>
<accession>A0A7D5P5D6</accession>
<dbReference type="KEGG" id="hpel:HZS54_06595"/>
<keyword evidence="3" id="KW-0812">Transmembrane</keyword>
<keyword evidence="3" id="KW-0472">Membrane</keyword>
<sequence length="294" mass="31510">MNGRAIVAWVLGVLLTFLGLLLLIGAPPIGIITVLVGLYILPPVNRRISIDIPPGWAAAWTGGVLLLLFGLVLLERIPLAGGIAVFGGLFALPPLRRQITSRSGLELRRGVVVAIVLLAAVGAVSSAAVAVATDETLGSETKIHDVGDQFVVDEDETDLALTVQAVNQTYSLDRPTREWAKPPEEAYLVVTLRIENTGDHHVTFQDGVFAAVSEDGERSYEMHEDTNAIPERGPYRAPGLELSPTTSGPRLEGGETITRTVAFRVERGRMYLFTVPATGSFSGADRHYVPLGNV</sequence>
<dbReference type="EMBL" id="CP058909">
    <property type="protein sequence ID" value="QLH81317.1"/>
    <property type="molecule type" value="Genomic_DNA"/>
</dbReference>
<evidence type="ECO:0000313" key="5">
    <source>
        <dbReference type="Proteomes" id="UP000509346"/>
    </source>
</evidence>
<organism evidence="4 5">
    <name type="scientific">Halosimplex pelagicum</name>
    <dbReference type="NCBI Taxonomy" id="869886"/>
    <lineage>
        <taxon>Archaea</taxon>
        <taxon>Methanobacteriati</taxon>
        <taxon>Methanobacteriota</taxon>
        <taxon>Stenosarchaea group</taxon>
        <taxon>Halobacteria</taxon>
        <taxon>Halobacteriales</taxon>
        <taxon>Haloarculaceae</taxon>
        <taxon>Halosimplex</taxon>
    </lineage>
</organism>
<keyword evidence="5" id="KW-1185">Reference proteome</keyword>
<keyword evidence="3" id="KW-1133">Transmembrane helix</keyword>
<dbReference type="Gene3D" id="2.60.40.1240">
    <property type="match status" value="1"/>
</dbReference>
<dbReference type="Proteomes" id="UP000509346">
    <property type="component" value="Chromosome"/>
</dbReference>
<feature type="transmembrane region" description="Helical" evidence="3">
    <location>
        <begin position="77"/>
        <end position="95"/>
    </location>
</feature>
<feature type="transmembrane region" description="Helical" evidence="3">
    <location>
        <begin position="6"/>
        <end position="39"/>
    </location>
</feature>
<evidence type="ECO:0000313" key="4">
    <source>
        <dbReference type="EMBL" id="QLH81317.1"/>
    </source>
</evidence>
<dbReference type="InterPro" id="IPR029050">
    <property type="entry name" value="Immunoprotect_excell_Ig-like"/>
</dbReference>
<dbReference type="RefSeq" id="WP_179921190.1">
    <property type="nucleotide sequence ID" value="NZ_CP058909.1"/>
</dbReference>
<dbReference type="OrthoDB" id="381522at2157"/>
<evidence type="ECO:0000256" key="1">
    <source>
        <dbReference type="ARBA" id="ARBA00022729"/>
    </source>
</evidence>
<proteinExistence type="predicted"/>
<dbReference type="GeneID" id="56082242"/>
<gene>
    <name evidence="4" type="ORF">HZS54_06595</name>
</gene>
<reference evidence="4 5" key="1">
    <citation type="submission" date="2020-07" db="EMBL/GenBank/DDBJ databases">
        <title>Halosimplex litoreum sp. nov. and Halosimplex rubrum sp. nov., isolated from different salt environments.</title>
        <authorList>
            <person name="Cui H."/>
        </authorList>
    </citation>
    <scope>NUCLEOTIDE SEQUENCE [LARGE SCALE GENOMIC DNA]</scope>
    <source>
        <strain evidence="4 5">R2</strain>
    </source>
</reference>
<evidence type="ECO:0000256" key="3">
    <source>
        <dbReference type="SAM" id="Phobius"/>
    </source>
</evidence>
<keyword evidence="1" id="KW-0732">Signal</keyword>
<dbReference type="AlphaFoldDB" id="A0A7D5P5D6"/>
<protein>
    <submittedName>
        <fullName evidence="4">DUF4352 domain-containing protein</fullName>
    </submittedName>
</protein>